<accession>A0ABZ2V3D5</accession>
<gene>
    <name evidence="2" type="ORF">AABB29_17505</name>
</gene>
<sequence length="216" mass="24795">MIRLHHCPQTRSMRSLWLLYELDVPFELQVYPFDKTLREEPYRSLNPAGRVPTLEVDDIVLTESGAIAEYLCARFPAKGLGRDQSDPEWPAWVNWIHFAETISQHVAALTQQHIALYEDHMRSPIVMRLEAARLAKTLRCVDDALQGGYLLSRFSAADIGVGQAVYMAAHFVHLDEFPRLAAWFERLQERPAYQRALPDGSGLYAQDFYPPWEPTP</sequence>
<dbReference type="InterPro" id="IPR004045">
    <property type="entry name" value="Glutathione_S-Trfase_N"/>
</dbReference>
<dbReference type="SUPFAM" id="SSF52833">
    <property type="entry name" value="Thioredoxin-like"/>
    <property type="match status" value="1"/>
</dbReference>
<dbReference type="PANTHER" id="PTHR44051:SF21">
    <property type="entry name" value="GLUTATHIONE S-TRANSFERASE FAMILY PROTEIN"/>
    <property type="match status" value="1"/>
</dbReference>
<dbReference type="SUPFAM" id="SSF47616">
    <property type="entry name" value="GST C-terminal domain-like"/>
    <property type="match status" value="1"/>
</dbReference>
<dbReference type="InterPro" id="IPR036249">
    <property type="entry name" value="Thioredoxin-like_sf"/>
</dbReference>
<reference evidence="3" key="1">
    <citation type="submission" date="2024-04" db="EMBL/GenBank/DDBJ databases">
        <title>Phylogenomic analyses of a clade within the roseobacter group suggest taxonomic reassignments of species of the genera Aestuariivita, Citreicella, Loktanella, Nautella, Pelagibaca, Ruegeria, Thalassobius, Thiobacimonas and Tropicibacter, and the proposal o.</title>
        <authorList>
            <person name="Jeon C.O."/>
        </authorList>
    </citation>
    <scope>NUCLEOTIDE SEQUENCE [LARGE SCALE GENOMIC DNA]</scope>
    <source>
        <strain evidence="3">BS5-3</strain>
    </source>
</reference>
<dbReference type="InterPro" id="IPR040079">
    <property type="entry name" value="Glutathione_S-Trfase"/>
</dbReference>
<protein>
    <submittedName>
        <fullName evidence="2">Glutathione S-transferase</fullName>
    </submittedName>
</protein>
<dbReference type="SFLD" id="SFLDG00358">
    <property type="entry name" value="Main_(cytGST)"/>
    <property type="match status" value="1"/>
</dbReference>
<evidence type="ECO:0000313" key="2">
    <source>
        <dbReference type="EMBL" id="WZC48618.1"/>
    </source>
</evidence>
<dbReference type="CDD" id="cd03046">
    <property type="entry name" value="GST_N_GTT1_like"/>
    <property type="match status" value="1"/>
</dbReference>
<feature type="domain" description="GST N-terminal" evidence="1">
    <location>
        <begin position="1"/>
        <end position="79"/>
    </location>
</feature>
<dbReference type="RefSeq" id="WP_341366732.1">
    <property type="nucleotide sequence ID" value="NZ_CP150951.2"/>
</dbReference>
<dbReference type="SFLD" id="SFLDG01150">
    <property type="entry name" value="Main.1:_Beta-like"/>
    <property type="match status" value="1"/>
</dbReference>
<dbReference type="PROSITE" id="PS50404">
    <property type="entry name" value="GST_NTER"/>
    <property type="match status" value="1"/>
</dbReference>
<evidence type="ECO:0000259" key="1">
    <source>
        <dbReference type="PROSITE" id="PS50404"/>
    </source>
</evidence>
<dbReference type="EMBL" id="CP150951">
    <property type="protein sequence ID" value="WZC48618.1"/>
    <property type="molecule type" value="Genomic_DNA"/>
</dbReference>
<dbReference type="SFLD" id="SFLDS00019">
    <property type="entry name" value="Glutathione_Transferase_(cytos"/>
    <property type="match status" value="1"/>
</dbReference>
<name>A0ABZ2V3D5_9RHOB</name>
<keyword evidence="3" id="KW-1185">Reference proteome</keyword>
<proteinExistence type="predicted"/>
<dbReference type="Pfam" id="PF13410">
    <property type="entry name" value="GST_C_2"/>
    <property type="match status" value="1"/>
</dbReference>
<dbReference type="Proteomes" id="UP001440612">
    <property type="component" value="Chromosome"/>
</dbReference>
<evidence type="ECO:0000313" key="3">
    <source>
        <dbReference type="Proteomes" id="UP001440612"/>
    </source>
</evidence>
<dbReference type="Gene3D" id="1.20.1050.10">
    <property type="match status" value="1"/>
</dbReference>
<dbReference type="PANTHER" id="PTHR44051">
    <property type="entry name" value="GLUTATHIONE S-TRANSFERASE-RELATED"/>
    <property type="match status" value="1"/>
</dbReference>
<organism evidence="2 3">
    <name type="scientific">Yoonia phaeophyticola</name>
    <dbReference type="NCBI Taxonomy" id="3137369"/>
    <lineage>
        <taxon>Bacteria</taxon>
        <taxon>Pseudomonadati</taxon>
        <taxon>Pseudomonadota</taxon>
        <taxon>Alphaproteobacteria</taxon>
        <taxon>Rhodobacterales</taxon>
        <taxon>Paracoccaceae</taxon>
        <taxon>Yoonia</taxon>
    </lineage>
</organism>
<dbReference type="InterPro" id="IPR036282">
    <property type="entry name" value="Glutathione-S-Trfase_C_sf"/>
</dbReference>
<dbReference type="Gene3D" id="3.40.30.10">
    <property type="entry name" value="Glutaredoxin"/>
    <property type="match status" value="1"/>
</dbReference>
<dbReference type="Pfam" id="PF02798">
    <property type="entry name" value="GST_N"/>
    <property type="match status" value="1"/>
</dbReference>